<proteinExistence type="predicted"/>
<accession>A0A512BR76</accession>
<dbReference type="EMBL" id="BJYU01000022">
    <property type="protein sequence ID" value="GEO14405.1"/>
    <property type="molecule type" value="Genomic_DNA"/>
</dbReference>
<dbReference type="AlphaFoldDB" id="A0A512BR76"/>
<dbReference type="Proteomes" id="UP000321085">
    <property type="component" value="Unassembled WGS sequence"/>
</dbReference>
<protein>
    <submittedName>
        <fullName evidence="1">Uncharacterized protein</fullName>
    </submittedName>
</protein>
<evidence type="ECO:0000313" key="2">
    <source>
        <dbReference type="Proteomes" id="UP000321085"/>
    </source>
</evidence>
<organism evidence="1 2">
    <name type="scientific">Microvirga aerophila</name>
    <dbReference type="NCBI Taxonomy" id="670291"/>
    <lineage>
        <taxon>Bacteria</taxon>
        <taxon>Pseudomonadati</taxon>
        <taxon>Pseudomonadota</taxon>
        <taxon>Alphaproteobacteria</taxon>
        <taxon>Hyphomicrobiales</taxon>
        <taxon>Methylobacteriaceae</taxon>
        <taxon>Microvirga</taxon>
    </lineage>
</organism>
<comment type="caution">
    <text evidence="1">The sequence shown here is derived from an EMBL/GenBank/DDBJ whole genome shotgun (WGS) entry which is preliminary data.</text>
</comment>
<gene>
    <name evidence="1" type="ORF">MAE02_21010</name>
</gene>
<reference evidence="1 2" key="1">
    <citation type="submission" date="2019-07" db="EMBL/GenBank/DDBJ databases">
        <title>Whole genome shotgun sequence of Microvirga aerophila NBRC 106136.</title>
        <authorList>
            <person name="Hosoyama A."/>
            <person name="Uohara A."/>
            <person name="Ohji S."/>
            <person name="Ichikawa N."/>
        </authorList>
    </citation>
    <scope>NUCLEOTIDE SEQUENCE [LARGE SCALE GENOMIC DNA]</scope>
    <source>
        <strain evidence="1 2">NBRC 106136</strain>
    </source>
</reference>
<name>A0A512BR76_9HYPH</name>
<dbReference type="RefSeq" id="WP_170148901.1">
    <property type="nucleotide sequence ID" value="NZ_BJYU01000022.1"/>
</dbReference>
<sequence>MDFTEMTTKAADTLMSEATLDELRELAQDLRALAPDSALADLVEVKIEQLSAGGEQD</sequence>
<keyword evidence="2" id="KW-1185">Reference proteome</keyword>
<evidence type="ECO:0000313" key="1">
    <source>
        <dbReference type="EMBL" id="GEO14405.1"/>
    </source>
</evidence>